<dbReference type="STRING" id="1088818.A0A2I0ABL6"/>
<keyword evidence="5 7" id="KW-0063">Aspartyl esterase</keyword>
<dbReference type="EC" id="3.1.1.11" evidence="7"/>
<dbReference type="InterPro" id="IPR000070">
    <property type="entry name" value="Pectinesterase_cat"/>
</dbReference>
<protein>
    <recommendedName>
        <fullName evidence="7">Pectinesterase</fullName>
        <ecNumber evidence="7">3.1.1.11</ecNumber>
    </recommendedName>
</protein>
<dbReference type="Gene3D" id="2.160.20.10">
    <property type="entry name" value="Single-stranded right-handed beta-helix, Pectin lyase-like"/>
    <property type="match status" value="1"/>
</dbReference>
<accession>A0A2I0ABL6</accession>
<dbReference type="SMART" id="SM00856">
    <property type="entry name" value="PMEI"/>
    <property type="match status" value="1"/>
</dbReference>
<comment type="similarity">
    <text evidence="3">In the C-terminal section; belongs to the pectinesterase family.</text>
</comment>
<feature type="transmembrane region" description="Helical" evidence="9">
    <location>
        <begin position="53"/>
        <end position="75"/>
    </location>
</feature>
<evidence type="ECO:0000256" key="5">
    <source>
        <dbReference type="ARBA" id="ARBA00023085"/>
    </source>
</evidence>
<keyword evidence="4 7" id="KW-0378">Hydrolase</keyword>
<dbReference type="InterPro" id="IPR012334">
    <property type="entry name" value="Pectin_lyas_fold"/>
</dbReference>
<dbReference type="EMBL" id="KZ452001">
    <property type="protein sequence ID" value="PKA52941.1"/>
    <property type="molecule type" value="Genomic_DNA"/>
</dbReference>
<feature type="region of interest" description="Disordered" evidence="8">
    <location>
        <begin position="81"/>
        <end position="101"/>
    </location>
</feature>
<evidence type="ECO:0000313" key="11">
    <source>
        <dbReference type="EMBL" id="PKA52941.1"/>
    </source>
</evidence>
<gene>
    <name evidence="11" type="ORF">AXF42_Ash001922</name>
</gene>
<dbReference type="Pfam" id="PF04043">
    <property type="entry name" value="PMEI"/>
    <property type="match status" value="1"/>
</dbReference>
<evidence type="ECO:0000256" key="3">
    <source>
        <dbReference type="ARBA" id="ARBA00007786"/>
    </source>
</evidence>
<dbReference type="InterPro" id="IPR033131">
    <property type="entry name" value="Pectinesterase_Asp_AS"/>
</dbReference>
<feature type="transmembrane region" description="Helical" evidence="9">
    <location>
        <begin position="20"/>
        <end position="46"/>
    </location>
</feature>
<dbReference type="InterPro" id="IPR035513">
    <property type="entry name" value="Invertase/methylesterase_inhib"/>
</dbReference>
<evidence type="ECO:0000259" key="10">
    <source>
        <dbReference type="SMART" id="SM00856"/>
    </source>
</evidence>
<dbReference type="SUPFAM" id="SSF51126">
    <property type="entry name" value="Pectin lyase-like"/>
    <property type="match status" value="1"/>
</dbReference>
<organism evidence="11 12">
    <name type="scientific">Apostasia shenzhenica</name>
    <dbReference type="NCBI Taxonomy" id="1088818"/>
    <lineage>
        <taxon>Eukaryota</taxon>
        <taxon>Viridiplantae</taxon>
        <taxon>Streptophyta</taxon>
        <taxon>Embryophyta</taxon>
        <taxon>Tracheophyta</taxon>
        <taxon>Spermatophyta</taxon>
        <taxon>Magnoliopsida</taxon>
        <taxon>Liliopsida</taxon>
        <taxon>Asparagales</taxon>
        <taxon>Orchidaceae</taxon>
        <taxon>Apostasioideae</taxon>
        <taxon>Apostasia</taxon>
    </lineage>
</organism>
<feature type="domain" description="Pectinesterase inhibitor" evidence="10">
    <location>
        <begin position="81"/>
        <end position="229"/>
    </location>
</feature>
<dbReference type="SUPFAM" id="SSF101148">
    <property type="entry name" value="Plant invertase/pectin methylesterase inhibitor"/>
    <property type="match status" value="1"/>
</dbReference>
<dbReference type="GO" id="GO:0042545">
    <property type="term" value="P:cell wall modification"/>
    <property type="evidence" value="ECO:0007669"/>
    <property type="project" value="UniProtKB-UniRule"/>
</dbReference>
<evidence type="ECO:0000256" key="9">
    <source>
        <dbReference type="SAM" id="Phobius"/>
    </source>
</evidence>
<comment type="similarity">
    <text evidence="2">In the N-terminal section; belongs to the PMEI family.</text>
</comment>
<dbReference type="PROSITE" id="PS00503">
    <property type="entry name" value="PECTINESTERASE_2"/>
    <property type="match status" value="1"/>
</dbReference>
<keyword evidence="9" id="KW-0472">Membrane</keyword>
<dbReference type="PANTHER" id="PTHR31707">
    <property type="entry name" value="PECTINESTERASE"/>
    <property type="match status" value="1"/>
</dbReference>
<dbReference type="Gene3D" id="1.20.140.40">
    <property type="entry name" value="Invertase/pectin methylesterase inhibitor family protein"/>
    <property type="match status" value="1"/>
</dbReference>
<sequence length="581" mass="62007">MNNNYREITKKKTSFESHIYFSAAALIISPNPLLFLLLVLLLPCFFFKARNLLMAPAISTFLLLPLLLFLASASIHPEYTAAETSPSRSPPPTAPVSGSGSGVSSGFLSTLHSALDQIQKVVGIVSTFSGGVTGGADIGLSSAISDCLDLLDLSSDELAWTLSTSGDGNAASNPGTGDHSSDLRSWLSAALGNQDTCKESISSTGSLLASVVFVSLDSITSLLSDGLRQLPSGKQAVSGGRRNLQAGFPKWVGKVERRLLQATGVSPDVTVAKDGSGTFTTVAAAVDAAPEKSDRRYVIYVKRGIYTENVEININKWNLMIIGDGMNATIISGSRNVIDGWTTFRSATFAVSGKGFIARDVSMENTAGPAKHQAVALRSDSDLSVFYRCEISGYQDSLYAHSLRQFYRDCRISGTVDFIFGNAAAAIQNCQITARLALPDQKNTVTAQGRKDPNQNTGFVLQFCNFTAAADLAASGNQTATPTYLGRPWKEYSKTAILQSYMGSVIRPEGWLPWNGDFALTTLDYAEYMNFGPGSGLSGRVKWPGFHAITDSSQAANFTVAQFIDGNLWLPSTGVTYTAGL</sequence>
<comment type="pathway">
    <text evidence="1 7">Glycan metabolism; pectin degradation; 2-dehydro-3-deoxy-D-gluconate from pectin: step 1/5.</text>
</comment>
<proteinExistence type="inferred from homology"/>
<dbReference type="InterPro" id="IPR011050">
    <property type="entry name" value="Pectin_lyase_fold/virulence"/>
</dbReference>
<feature type="active site" evidence="6">
    <location>
        <position position="417"/>
    </location>
</feature>
<dbReference type="GO" id="GO:0004857">
    <property type="term" value="F:enzyme inhibitor activity"/>
    <property type="evidence" value="ECO:0007669"/>
    <property type="project" value="InterPro"/>
</dbReference>
<dbReference type="OrthoDB" id="2019149at2759"/>
<dbReference type="InterPro" id="IPR006501">
    <property type="entry name" value="Pectinesterase_inhib_dom"/>
</dbReference>
<name>A0A2I0ABL6_9ASPA</name>
<evidence type="ECO:0000256" key="2">
    <source>
        <dbReference type="ARBA" id="ARBA00006027"/>
    </source>
</evidence>
<dbReference type="GO" id="GO:0030599">
    <property type="term" value="F:pectinesterase activity"/>
    <property type="evidence" value="ECO:0007669"/>
    <property type="project" value="UniProtKB-UniRule"/>
</dbReference>
<dbReference type="UniPathway" id="UPA00545">
    <property type="reaction ID" value="UER00823"/>
</dbReference>
<comment type="catalytic activity">
    <reaction evidence="7">
        <text>[(1-&gt;4)-alpha-D-galacturonosyl methyl ester](n) + n H2O = [(1-&gt;4)-alpha-D-galacturonosyl](n) + n methanol + n H(+)</text>
        <dbReference type="Rhea" id="RHEA:22380"/>
        <dbReference type="Rhea" id="RHEA-COMP:14570"/>
        <dbReference type="Rhea" id="RHEA-COMP:14573"/>
        <dbReference type="ChEBI" id="CHEBI:15377"/>
        <dbReference type="ChEBI" id="CHEBI:15378"/>
        <dbReference type="ChEBI" id="CHEBI:17790"/>
        <dbReference type="ChEBI" id="CHEBI:140522"/>
        <dbReference type="ChEBI" id="CHEBI:140523"/>
        <dbReference type="EC" id="3.1.1.11"/>
    </reaction>
</comment>
<evidence type="ECO:0000256" key="8">
    <source>
        <dbReference type="SAM" id="MobiDB-lite"/>
    </source>
</evidence>
<evidence type="ECO:0000256" key="6">
    <source>
        <dbReference type="PROSITE-ProRule" id="PRU10040"/>
    </source>
</evidence>
<evidence type="ECO:0000313" key="12">
    <source>
        <dbReference type="Proteomes" id="UP000236161"/>
    </source>
</evidence>
<dbReference type="Proteomes" id="UP000236161">
    <property type="component" value="Unassembled WGS sequence"/>
</dbReference>
<reference evidence="11 12" key="1">
    <citation type="journal article" date="2017" name="Nature">
        <title>The Apostasia genome and the evolution of orchids.</title>
        <authorList>
            <person name="Zhang G.Q."/>
            <person name="Liu K.W."/>
            <person name="Li Z."/>
            <person name="Lohaus R."/>
            <person name="Hsiao Y.Y."/>
            <person name="Niu S.C."/>
            <person name="Wang J.Y."/>
            <person name="Lin Y.C."/>
            <person name="Xu Q."/>
            <person name="Chen L.J."/>
            <person name="Yoshida K."/>
            <person name="Fujiwara S."/>
            <person name="Wang Z.W."/>
            <person name="Zhang Y.Q."/>
            <person name="Mitsuda N."/>
            <person name="Wang M."/>
            <person name="Liu G.H."/>
            <person name="Pecoraro L."/>
            <person name="Huang H.X."/>
            <person name="Xiao X.J."/>
            <person name="Lin M."/>
            <person name="Wu X.Y."/>
            <person name="Wu W.L."/>
            <person name="Chen Y.Y."/>
            <person name="Chang S.B."/>
            <person name="Sakamoto S."/>
            <person name="Ohme-Takagi M."/>
            <person name="Yagi M."/>
            <person name="Zeng S.J."/>
            <person name="Shen C.Y."/>
            <person name="Yeh C.M."/>
            <person name="Luo Y.B."/>
            <person name="Tsai W.C."/>
            <person name="Van de Peer Y."/>
            <person name="Liu Z.J."/>
        </authorList>
    </citation>
    <scope>NUCLEOTIDE SEQUENCE [LARGE SCALE GENOMIC DNA]</scope>
    <source>
        <strain evidence="12">cv. Shenzhen</strain>
        <tissue evidence="11">Stem</tissue>
    </source>
</reference>
<dbReference type="Pfam" id="PF01095">
    <property type="entry name" value="Pectinesterase"/>
    <property type="match status" value="1"/>
</dbReference>
<evidence type="ECO:0000256" key="7">
    <source>
        <dbReference type="RuleBase" id="RU000589"/>
    </source>
</evidence>
<keyword evidence="9" id="KW-0812">Transmembrane</keyword>
<keyword evidence="12" id="KW-1185">Reference proteome</keyword>
<dbReference type="CDD" id="cd15799">
    <property type="entry name" value="PMEI-like_4"/>
    <property type="match status" value="1"/>
</dbReference>
<keyword evidence="9" id="KW-1133">Transmembrane helix</keyword>
<evidence type="ECO:0000256" key="4">
    <source>
        <dbReference type="ARBA" id="ARBA00022801"/>
    </source>
</evidence>
<dbReference type="GO" id="GO:0045490">
    <property type="term" value="P:pectin catabolic process"/>
    <property type="evidence" value="ECO:0007669"/>
    <property type="project" value="UniProtKB-UniRule"/>
</dbReference>
<dbReference type="AlphaFoldDB" id="A0A2I0ABL6"/>
<dbReference type="FunFam" id="2.160.20.10:FF:000001">
    <property type="entry name" value="Pectinesterase"/>
    <property type="match status" value="1"/>
</dbReference>
<evidence type="ECO:0000256" key="1">
    <source>
        <dbReference type="ARBA" id="ARBA00005184"/>
    </source>
</evidence>